<dbReference type="GO" id="GO:0016491">
    <property type="term" value="F:oxidoreductase activity"/>
    <property type="evidence" value="ECO:0007669"/>
    <property type="project" value="InterPro"/>
</dbReference>
<proteinExistence type="predicted"/>
<evidence type="ECO:0000259" key="3">
    <source>
        <dbReference type="PROSITE" id="PS51352"/>
    </source>
</evidence>
<sequence length="460" mass="52190">MIKTRTKFFLLIFNILIASISFGQSSAIYTELEDSIKANAKESNLIKIRDRIKDKSEYSKANNLIMAHYPKGQAAAAAYIRNDIAKTKNGTYTIAEYESLPGKFPTIKLDDKSTEPGYYYESLMKMAFPLFIRQDSSKTIELAKKIYNPISALKVVDTLLRTSDKLWTVEQIAKVGMEASKTWMEKFSISPIMQNNYAYSEALYTNALAKRGEYSIAKPFIEDAFSRSKKSIGYVNETYITFLNDTKDYKNALEIGSEVYKKSTKTQTGLTKQLQIAYSNVYPNKSFDTYLQELKGLQNTNAENKFLASVKNDPIHDFTLKDLQGNVVTLSKLKGKIVILDFWATWCVPCKESFPGMQLAINQYKDNKDVVFLFIDTYENINGKARIKSISDYISDKKFTFQVLLDEDNKTVKSYGIDGIPHKVIIGKDGNVKFRMEGYPGSSKAVLDEVTKAVDYLSKN</sequence>
<organism evidence="4 5">
    <name type="scientific">Pseudopedobacter saltans</name>
    <dbReference type="NCBI Taxonomy" id="151895"/>
    <lineage>
        <taxon>Bacteria</taxon>
        <taxon>Pseudomonadati</taxon>
        <taxon>Bacteroidota</taxon>
        <taxon>Sphingobacteriia</taxon>
        <taxon>Sphingobacteriales</taxon>
        <taxon>Sphingobacteriaceae</taxon>
        <taxon>Pseudopedobacter</taxon>
    </lineage>
</organism>
<dbReference type="GO" id="GO:0016209">
    <property type="term" value="F:antioxidant activity"/>
    <property type="evidence" value="ECO:0007669"/>
    <property type="project" value="InterPro"/>
</dbReference>
<dbReference type="InterPro" id="IPR013766">
    <property type="entry name" value="Thioredoxin_domain"/>
</dbReference>
<evidence type="ECO:0000313" key="4">
    <source>
        <dbReference type="EMBL" id="PZP50589.1"/>
    </source>
</evidence>
<dbReference type="PROSITE" id="PS51352">
    <property type="entry name" value="THIOREDOXIN_2"/>
    <property type="match status" value="1"/>
</dbReference>
<dbReference type="PANTHER" id="PTHR42852:SF13">
    <property type="entry name" value="PROTEIN DIPZ"/>
    <property type="match status" value="1"/>
</dbReference>
<dbReference type="InterPro" id="IPR050553">
    <property type="entry name" value="Thioredoxin_ResA/DsbE_sf"/>
</dbReference>
<keyword evidence="1" id="KW-0676">Redox-active center</keyword>
<dbReference type="PANTHER" id="PTHR42852">
    <property type="entry name" value="THIOL:DISULFIDE INTERCHANGE PROTEIN DSBE"/>
    <property type="match status" value="1"/>
</dbReference>
<comment type="caution">
    <text evidence="4">The sequence shown here is derived from an EMBL/GenBank/DDBJ whole genome shotgun (WGS) entry which is preliminary data.</text>
</comment>
<dbReference type="InterPro" id="IPR036249">
    <property type="entry name" value="Thioredoxin-like_sf"/>
</dbReference>
<reference evidence="4 5" key="1">
    <citation type="submission" date="2017-11" db="EMBL/GenBank/DDBJ databases">
        <title>Infants hospitalized years apart are colonized by the same room-sourced microbial strains.</title>
        <authorList>
            <person name="Brooks B."/>
            <person name="Olm M.R."/>
            <person name="Firek B.A."/>
            <person name="Baker R."/>
            <person name="Thomas B.C."/>
            <person name="Morowitz M.J."/>
            <person name="Banfield J.F."/>
        </authorList>
    </citation>
    <scope>NUCLEOTIDE SEQUENCE [LARGE SCALE GENOMIC DNA]</scope>
    <source>
        <strain evidence="4">S2_009_000_R2_76</strain>
    </source>
</reference>
<accession>A0A2W5HA31</accession>
<feature type="signal peptide" evidence="2">
    <location>
        <begin position="1"/>
        <end position="23"/>
    </location>
</feature>
<gene>
    <name evidence="4" type="ORF">DI598_05205</name>
</gene>
<protein>
    <recommendedName>
        <fullName evidence="3">Thioredoxin domain-containing protein</fullName>
    </recommendedName>
</protein>
<evidence type="ECO:0000313" key="5">
    <source>
        <dbReference type="Proteomes" id="UP000249645"/>
    </source>
</evidence>
<dbReference type="EMBL" id="QFOI01000061">
    <property type="protein sequence ID" value="PZP50589.1"/>
    <property type="molecule type" value="Genomic_DNA"/>
</dbReference>
<evidence type="ECO:0000256" key="2">
    <source>
        <dbReference type="SAM" id="SignalP"/>
    </source>
</evidence>
<keyword evidence="2" id="KW-0732">Signal</keyword>
<dbReference type="AlphaFoldDB" id="A0A2W5HA31"/>
<dbReference type="PROSITE" id="PS00194">
    <property type="entry name" value="THIOREDOXIN_1"/>
    <property type="match status" value="1"/>
</dbReference>
<dbReference type="Gene3D" id="3.40.30.10">
    <property type="entry name" value="Glutaredoxin"/>
    <property type="match status" value="1"/>
</dbReference>
<dbReference type="CDD" id="cd02966">
    <property type="entry name" value="TlpA_like_family"/>
    <property type="match status" value="1"/>
</dbReference>
<evidence type="ECO:0000256" key="1">
    <source>
        <dbReference type="ARBA" id="ARBA00023284"/>
    </source>
</evidence>
<dbReference type="Pfam" id="PF00578">
    <property type="entry name" value="AhpC-TSA"/>
    <property type="match status" value="1"/>
</dbReference>
<dbReference type="Proteomes" id="UP000249645">
    <property type="component" value="Unassembled WGS sequence"/>
</dbReference>
<name>A0A2W5HA31_9SPHI</name>
<feature type="chain" id="PRO_5015918695" description="Thioredoxin domain-containing protein" evidence="2">
    <location>
        <begin position="24"/>
        <end position="460"/>
    </location>
</feature>
<feature type="domain" description="Thioredoxin" evidence="3">
    <location>
        <begin position="309"/>
        <end position="459"/>
    </location>
</feature>
<dbReference type="SUPFAM" id="SSF52833">
    <property type="entry name" value="Thioredoxin-like"/>
    <property type="match status" value="1"/>
</dbReference>
<dbReference type="InterPro" id="IPR017937">
    <property type="entry name" value="Thioredoxin_CS"/>
</dbReference>
<dbReference type="InterPro" id="IPR000866">
    <property type="entry name" value="AhpC/TSA"/>
</dbReference>